<dbReference type="InterPro" id="IPR029460">
    <property type="entry name" value="DNAPol_HHH"/>
</dbReference>
<dbReference type="SMART" id="SM00481">
    <property type="entry name" value="POLIIIAc"/>
    <property type="match status" value="1"/>
</dbReference>
<protein>
    <recommendedName>
        <fullName evidence="3">DNA polymerase III subunit alpha</fullName>
        <ecNumber evidence="2">2.7.7.7</ecNumber>
    </recommendedName>
</protein>
<keyword evidence="5" id="KW-0548">Nucleotidyltransferase</keyword>
<dbReference type="Pfam" id="PF01336">
    <property type="entry name" value="tRNA_anti-codon"/>
    <property type="match status" value="1"/>
</dbReference>
<evidence type="ECO:0000256" key="3">
    <source>
        <dbReference type="ARBA" id="ARBA00019114"/>
    </source>
</evidence>
<evidence type="ECO:0000256" key="7">
    <source>
        <dbReference type="ARBA" id="ARBA00022932"/>
    </source>
</evidence>
<evidence type="ECO:0000259" key="9">
    <source>
        <dbReference type="SMART" id="SM00481"/>
    </source>
</evidence>
<dbReference type="InterPro" id="IPR040982">
    <property type="entry name" value="DNA_pol3_finger"/>
</dbReference>
<evidence type="ECO:0000256" key="6">
    <source>
        <dbReference type="ARBA" id="ARBA00022705"/>
    </source>
</evidence>
<dbReference type="SUPFAM" id="SSF89550">
    <property type="entry name" value="PHP domain-like"/>
    <property type="match status" value="1"/>
</dbReference>
<dbReference type="STRING" id="1802274.A3J58_00545"/>
<dbReference type="CDD" id="cd12113">
    <property type="entry name" value="PHP_PolIIIA_DnaE3"/>
    <property type="match status" value="1"/>
</dbReference>
<dbReference type="Pfam" id="PF02811">
    <property type="entry name" value="PHP"/>
    <property type="match status" value="1"/>
</dbReference>
<comment type="catalytic activity">
    <reaction evidence="8">
        <text>DNA(n) + a 2'-deoxyribonucleoside 5'-triphosphate = DNA(n+1) + diphosphate</text>
        <dbReference type="Rhea" id="RHEA:22508"/>
        <dbReference type="Rhea" id="RHEA-COMP:17339"/>
        <dbReference type="Rhea" id="RHEA-COMP:17340"/>
        <dbReference type="ChEBI" id="CHEBI:33019"/>
        <dbReference type="ChEBI" id="CHEBI:61560"/>
        <dbReference type="ChEBI" id="CHEBI:173112"/>
        <dbReference type="EC" id="2.7.7.7"/>
    </reaction>
</comment>
<dbReference type="CDD" id="cd04485">
    <property type="entry name" value="DnaE_OBF"/>
    <property type="match status" value="1"/>
</dbReference>
<dbReference type="GO" id="GO:0003676">
    <property type="term" value="F:nucleic acid binding"/>
    <property type="evidence" value="ECO:0007669"/>
    <property type="project" value="InterPro"/>
</dbReference>
<proteinExistence type="predicted"/>
<dbReference type="Gene3D" id="3.20.20.140">
    <property type="entry name" value="Metal-dependent hydrolases"/>
    <property type="match status" value="1"/>
</dbReference>
<dbReference type="AlphaFoldDB" id="A0A1G2KV27"/>
<keyword evidence="6" id="KW-0235">DNA replication</keyword>
<dbReference type="InterPro" id="IPR004013">
    <property type="entry name" value="PHP_dom"/>
</dbReference>
<keyword evidence="7" id="KW-0239">DNA-directed DNA polymerase</keyword>
<comment type="subcellular location">
    <subcellularLocation>
        <location evidence="1">Cytoplasm</location>
    </subcellularLocation>
</comment>
<gene>
    <name evidence="10" type="ORF">A3J58_00545</name>
</gene>
<dbReference type="Gene3D" id="1.10.150.870">
    <property type="match status" value="1"/>
</dbReference>
<evidence type="ECO:0000256" key="1">
    <source>
        <dbReference type="ARBA" id="ARBA00004496"/>
    </source>
</evidence>
<dbReference type="GO" id="GO:0006260">
    <property type="term" value="P:DNA replication"/>
    <property type="evidence" value="ECO:0007669"/>
    <property type="project" value="UniProtKB-KW"/>
</dbReference>
<dbReference type="EMBL" id="MHQM01000051">
    <property type="protein sequence ID" value="OHA02311.1"/>
    <property type="molecule type" value="Genomic_DNA"/>
</dbReference>
<dbReference type="InterPro" id="IPR011708">
    <property type="entry name" value="DNA_pol3_alpha_NTPase_dom"/>
</dbReference>
<dbReference type="InterPro" id="IPR003141">
    <property type="entry name" value="Pol/His_phosphatase_N"/>
</dbReference>
<keyword evidence="4" id="KW-0808">Transferase</keyword>
<dbReference type="InterPro" id="IPR041931">
    <property type="entry name" value="DNA_pol3_alpha_thumb_dom"/>
</dbReference>
<comment type="caution">
    <text evidence="10">The sequence shown here is derived from an EMBL/GenBank/DDBJ whole genome shotgun (WGS) entry which is preliminary data.</text>
</comment>
<accession>A0A1G2KV27</accession>
<dbReference type="PANTHER" id="PTHR32294">
    <property type="entry name" value="DNA POLYMERASE III SUBUNIT ALPHA"/>
    <property type="match status" value="1"/>
</dbReference>
<name>A0A1G2KV27_9BACT</name>
<dbReference type="EC" id="2.7.7.7" evidence="2"/>
<dbReference type="GO" id="GO:0008408">
    <property type="term" value="F:3'-5' exonuclease activity"/>
    <property type="evidence" value="ECO:0007669"/>
    <property type="project" value="InterPro"/>
</dbReference>
<dbReference type="GO" id="GO:0003887">
    <property type="term" value="F:DNA-directed DNA polymerase activity"/>
    <property type="evidence" value="ECO:0007669"/>
    <property type="project" value="UniProtKB-KW"/>
</dbReference>
<dbReference type="Pfam" id="PF14579">
    <property type="entry name" value="HHH_6"/>
    <property type="match status" value="1"/>
</dbReference>
<sequence>MKFTHLHVHSHYSLLDGVGKIDELVKRAVELGMDSLALTDHGNLYGAIEFYQKCRKAGIKPIIGCEMYIATGDMHSKNPGVDDKRYHLTVLATSTEGYYNLIKLTTKAHLEGFYYKPRIDKNSLREHSRGLIALSGCFAGEIARSIQSHKPDRAERIINEYQDIFGRENFYLEIMPHFEYPDTRPTNDALAALSQKTGARLVATNDIHYVRLEDREAQDIMVSIQTGAKLDDENRLTMKNANLSMRTAEEMAFLLPEYLHAIEQTQEIAGRVDIQPALGKWILPTPHIPAGTDDESELRRLTYAGIAKRGLTKTPEVEQRIEYELDIIKKRGFLAYYLVVADFMRFAHEQKIFTTVRGSGGGSLVAYLTGITPVNPLEYKLPFERFLNLERPAPPDFDMDFADNRRDEVIDYAKRIYGEDHVAQIGTFGTMMARAAVRDVARALGYPYLLGDKIAKLIPIGAQGFPMTLDRALKETPELKSLYDADDNVRRVIDQSKKLEGCVRHVSVHAAGVVISPAPLVDYVPLQLDPKGGKIITQYEMTSIDPSYSPDPAFAVGLPKVDFLGIRNLSILEDAIKLVKLHRAADIDIETIPLDDKKTFALLTRGETMGLFQLGGSGMTRYLKDLKPSSIHDINAMVALYRPGPIDSIPTYIERKHNPHLVTYLDPRMKDILEQSYGVLVYQEDVMLTAINLAGYSWLEADKLRKAMGKKIPAEMAAQKEKLADGLRKNGMRQEKIDELWRLIEPFAAYGFNKSHAACYGRVAYQTAYMKANFPGEYMTAVLTAESGDMEKIAEIITECQRMKLPVLAPDINESYAKFTLIKGASDAEDKIRFGLTTIKNVGSNIVEAIISERETHGRFVSLADFAERVRHKDFNKKSMESLIKCGTLDAFGERNLLLSNLDTLLEYNRESQKAARDGQESLFAGMPKTHTASLRLRPADPAPKRERLAWEKELLGLYVTEHPMEEYMERLKQNHVLPLKDLTLSMRNKTVSIGGLVSSIQKIMTKTGEPMLFVKMEDMSARTEVLVFPKILAQNPDIWQQEKALIVRGKVSDKDGITKILCDEAFEIPA</sequence>
<dbReference type="Proteomes" id="UP000178510">
    <property type="component" value="Unassembled WGS sequence"/>
</dbReference>
<dbReference type="PANTHER" id="PTHR32294:SF0">
    <property type="entry name" value="DNA POLYMERASE III SUBUNIT ALPHA"/>
    <property type="match status" value="1"/>
</dbReference>
<evidence type="ECO:0000256" key="5">
    <source>
        <dbReference type="ARBA" id="ARBA00022695"/>
    </source>
</evidence>
<dbReference type="Gene3D" id="1.10.10.1600">
    <property type="entry name" value="Bacterial DNA polymerase III alpha subunit, thumb domain"/>
    <property type="match status" value="1"/>
</dbReference>
<dbReference type="Pfam" id="PF17657">
    <property type="entry name" value="DNA_pol3_finger"/>
    <property type="match status" value="1"/>
</dbReference>
<dbReference type="InterPro" id="IPR004365">
    <property type="entry name" value="NA-bd_OB_tRNA"/>
</dbReference>
<dbReference type="NCBIfam" id="NF004226">
    <property type="entry name" value="PRK05673.1"/>
    <property type="match status" value="1"/>
</dbReference>
<organism evidence="10 11">
    <name type="scientific">Candidatus Sungbacteria bacterium RIFCSPHIGHO2_02_FULL_52_23</name>
    <dbReference type="NCBI Taxonomy" id="1802274"/>
    <lineage>
        <taxon>Bacteria</taxon>
        <taxon>Candidatus Sungiibacteriota</taxon>
    </lineage>
</organism>
<feature type="domain" description="Polymerase/histidinol phosphatase N-terminal" evidence="9">
    <location>
        <begin position="4"/>
        <end position="71"/>
    </location>
</feature>
<dbReference type="Pfam" id="PF07733">
    <property type="entry name" value="DNA_pol3_alpha"/>
    <property type="match status" value="1"/>
</dbReference>
<evidence type="ECO:0000256" key="2">
    <source>
        <dbReference type="ARBA" id="ARBA00012417"/>
    </source>
</evidence>
<reference evidence="10 11" key="1">
    <citation type="journal article" date="2016" name="Nat. Commun.">
        <title>Thousands of microbial genomes shed light on interconnected biogeochemical processes in an aquifer system.</title>
        <authorList>
            <person name="Anantharaman K."/>
            <person name="Brown C.T."/>
            <person name="Hug L.A."/>
            <person name="Sharon I."/>
            <person name="Castelle C.J."/>
            <person name="Probst A.J."/>
            <person name="Thomas B.C."/>
            <person name="Singh A."/>
            <person name="Wilkins M.J."/>
            <person name="Karaoz U."/>
            <person name="Brodie E.L."/>
            <person name="Williams K.H."/>
            <person name="Hubbard S.S."/>
            <person name="Banfield J.F."/>
        </authorList>
    </citation>
    <scope>NUCLEOTIDE SEQUENCE [LARGE SCALE GENOMIC DNA]</scope>
</reference>
<dbReference type="InterPro" id="IPR004805">
    <property type="entry name" value="DnaE2/DnaE/PolC"/>
</dbReference>
<evidence type="ECO:0000256" key="8">
    <source>
        <dbReference type="ARBA" id="ARBA00049244"/>
    </source>
</evidence>
<evidence type="ECO:0000313" key="11">
    <source>
        <dbReference type="Proteomes" id="UP000178510"/>
    </source>
</evidence>
<evidence type="ECO:0000256" key="4">
    <source>
        <dbReference type="ARBA" id="ARBA00022679"/>
    </source>
</evidence>
<dbReference type="GO" id="GO:0005737">
    <property type="term" value="C:cytoplasm"/>
    <property type="evidence" value="ECO:0007669"/>
    <property type="project" value="UniProtKB-SubCell"/>
</dbReference>
<evidence type="ECO:0000313" key="10">
    <source>
        <dbReference type="EMBL" id="OHA02311.1"/>
    </source>
</evidence>
<dbReference type="NCBIfam" id="TIGR00594">
    <property type="entry name" value="polc"/>
    <property type="match status" value="1"/>
</dbReference>
<dbReference type="InterPro" id="IPR016195">
    <property type="entry name" value="Pol/histidinol_Pase-like"/>
</dbReference>